<feature type="domain" description="ACT" evidence="13">
    <location>
        <begin position="317"/>
        <end position="387"/>
    </location>
</feature>
<evidence type="ECO:0000256" key="5">
    <source>
        <dbReference type="ARBA" id="ARBA00013143"/>
    </source>
</evidence>
<dbReference type="PROSITE" id="PS51671">
    <property type="entry name" value="ACT"/>
    <property type="match status" value="1"/>
</dbReference>
<evidence type="ECO:0000313" key="14">
    <source>
        <dbReference type="EMBL" id="SUO04191.1"/>
    </source>
</evidence>
<dbReference type="SUPFAM" id="SSF51735">
    <property type="entry name" value="NAD(P)-binding Rossmann-fold domains"/>
    <property type="match status" value="1"/>
</dbReference>
<evidence type="ECO:0000256" key="9">
    <source>
        <dbReference type="ARBA" id="ARBA00030455"/>
    </source>
</evidence>
<comment type="catalytic activity">
    <reaction evidence="11">
        <text>(2R)-3-phosphoglycerate + NAD(+) = 3-phosphooxypyruvate + NADH + H(+)</text>
        <dbReference type="Rhea" id="RHEA:12641"/>
        <dbReference type="ChEBI" id="CHEBI:15378"/>
        <dbReference type="ChEBI" id="CHEBI:18110"/>
        <dbReference type="ChEBI" id="CHEBI:57540"/>
        <dbReference type="ChEBI" id="CHEBI:57945"/>
        <dbReference type="ChEBI" id="CHEBI:58272"/>
        <dbReference type="EC" id="1.1.1.95"/>
    </reaction>
</comment>
<dbReference type="InterPro" id="IPR006139">
    <property type="entry name" value="D-isomer_2_OHA_DH_cat_dom"/>
</dbReference>
<dbReference type="InterPro" id="IPR029752">
    <property type="entry name" value="D-isomer_DH_CS1"/>
</dbReference>
<evidence type="ECO:0000256" key="7">
    <source>
        <dbReference type="ARBA" id="ARBA00023002"/>
    </source>
</evidence>
<evidence type="ECO:0000256" key="8">
    <source>
        <dbReference type="ARBA" id="ARBA00023027"/>
    </source>
</evidence>
<reference evidence="14 15" key="1">
    <citation type="submission" date="2018-06" db="EMBL/GenBank/DDBJ databases">
        <authorList>
            <consortium name="Pathogen Informatics"/>
            <person name="Doyle S."/>
        </authorList>
    </citation>
    <scope>NUCLEOTIDE SEQUENCE [LARGE SCALE GENOMIC DNA]</scope>
    <source>
        <strain evidence="14 15">NCTC11087</strain>
    </source>
</reference>
<dbReference type="CDD" id="cd12174">
    <property type="entry name" value="PGDH_like_3"/>
    <property type="match status" value="1"/>
</dbReference>
<keyword evidence="8" id="KW-0520">NAD</keyword>
<dbReference type="CDD" id="cd04901">
    <property type="entry name" value="ACT_3PGDH"/>
    <property type="match status" value="1"/>
</dbReference>
<evidence type="ECO:0000256" key="12">
    <source>
        <dbReference type="RuleBase" id="RU003719"/>
    </source>
</evidence>
<dbReference type="PROSITE" id="PS00065">
    <property type="entry name" value="D_2_HYDROXYACID_DH_1"/>
    <property type="match status" value="1"/>
</dbReference>
<dbReference type="Gene3D" id="3.40.50.720">
    <property type="entry name" value="NAD(P)-binding Rossmann-like Domain"/>
    <property type="match status" value="2"/>
</dbReference>
<dbReference type="SUPFAM" id="SSF52283">
    <property type="entry name" value="Formate/glycerate dehydrogenase catalytic domain-like"/>
    <property type="match status" value="1"/>
</dbReference>
<comment type="pathway">
    <text evidence="2">Amino-acid biosynthesis; L-serine biosynthesis; L-serine from 3-phospho-D-glycerate: step 1/3.</text>
</comment>
<keyword evidence="7 12" id="KW-0560">Oxidoreductase</keyword>
<dbReference type="InterPro" id="IPR045865">
    <property type="entry name" value="ACT-like_dom_sf"/>
</dbReference>
<evidence type="ECO:0000256" key="3">
    <source>
        <dbReference type="ARBA" id="ARBA00005854"/>
    </source>
</evidence>
<dbReference type="UniPathway" id="UPA00135">
    <property type="reaction ID" value="UER00196"/>
</dbReference>
<dbReference type="EMBL" id="UHFX01000003">
    <property type="protein sequence ID" value="SUO04191.1"/>
    <property type="molecule type" value="Genomic_DNA"/>
</dbReference>
<dbReference type="GeneID" id="77462059"/>
<evidence type="ECO:0000256" key="1">
    <source>
        <dbReference type="ARBA" id="ARBA00003800"/>
    </source>
</evidence>
<comment type="catalytic activity">
    <reaction evidence="10">
        <text>(R)-2-hydroxyglutarate + NAD(+) = 2-oxoglutarate + NADH + H(+)</text>
        <dbReference type="Rhea" id="RHEA:49612"/>
        <dbReference type="ChEBI" id="CHEBI:15378"/>
        <dbReference type="ChEBI" id="CHEBI:15801"/>
        <dbReference type="ChEBI" id="CHEBI:16810"/>
        <dbReference type="ChEBI" id="CHEBI:57540"/>
        <dbReference type="ChEBI" id="CHEBI:57945"/>
        <dbReference type="EC" id="1.1.1.399"/>
    </reaction>
</comment>
<comment type="similarity">
    <text evidence="3 12">Belongs to the D-isomer specific 2-hydroxyacid dehydrogenase family.</text>
</comment>
<dbReference type="InterPro" id="IPR002912">
    <property type="entry name" value="ACT_dom"/>
</dbReference>
<dbReference type="OrthoDB" id="9805416at2"/>
<proteinExistence type="inferred from homology"/>
<evidence type="ECO:0000256" key="6">
    <source>
        <dbReference type="ARBA" id="ARBA00021582"/>
    </source>
</evidence>
<keyword evidence="15" id="KW-1185">Reference proteome</keyword>
<dbReference type="EC" id="1.1.1.95" evidence="5"/>
<dbReference type="SUPFAM" id="SSF55021">
    <property type="entry name" value="ACT-like"/>
    <property type="match status" value="1"/>
</dbReference>
<dbReference type="Pfam" id="PF02826">
    <property type="entry name" value="2-Hacid_dh_C"/>
    <property type="match status" value="1"/>
</dbReference>
<dbReference type="InterPro" id="IPR036291">
    <property type="entry name" value="NAD(P)-bd_dom_sf"/>
</dbReference>
<dbReference type="GO" id="GO:0004617">
    <property type="term" value="F:phosphoglycerate dehydrogenase activity"/>
    <property type="evidence" value="ECO:0007669"/>
    <property type="project" value="UniProtKB-EC"/>
</dbReference>
<dbReference type="Proteomes" id="UP000255523">
    <property type="component" value="Unassembled WGS sequence"/>
</dbReference>
<sequence>MYKVKLYNNIAQVGLDTFNENYEVKEDLENEDAILVRSANLHDLDYNPNLKCIARAGAGTNNIDIKTCTEKGIVVFNTPGANSNAVKEIVFAGMLLASRDIYGGIAWAKTQESNENLAKDMEKQKKKYAGTELNGKTLGVIGCGAIGVQVANLALRFGMKVRGYDPYMSIEAAWNLSRYVKHDSDVKDLYKNSDFITIHIPLNDKTKDTINKETIALMKDGVKILNFARGGLVNEDDILGALDSGKVSAYVTDFPSPKLVNHPGVIAIPHLGASTAESEENCAVKAAQETMHYLQYGNIKNSVNMPECHMDFNTPFRICVIHHNVPKMISQITNGLSDDNANIENLMNKSKNDIAYTILDLDKKASAQTIEKIQSIQGVIRVTTYQGDTL</sequence>
<dbReference type="PANTHER" id="PTHR42938:SF47">
    <property type="entry name" value="HYDROXYPYRUVATE REDUCTASE"/>
    <property type="match status" value="1"/>
</dbReference>
<comment type="function">
    <text evidence="1">Catalyzes the reversible oxidation of 3-phospho-D-glycerate to 3-phosphonooxypyruvate, the first step of the phosphorylated L-serine biosynthesis pathway. Also catalyzes the reversible oxidation of 2-hydroxyglutarate to 2-oxoglutarate.</text>
</comment>
<dbReference type="Pfam" id="PF00389">
    <property type="entry name" value="2-Hacid_dh"/>
    <property type="match status" value="1"/>
</dbReference>
<name>A0A380LLI0_9FIRM</name>
<evidence type="ECO:0000256" key="11">
    <source>
        <dbReference type="ARBA" id="ARBA00048731"/>
    </source>
</evidence>
<dbReference type="InterPro" id="IPR006140">
    <property type="entry name" value="D-isomer_DH_NAD-bd"/>
</dbReference>
<dbReference type="RefSeq" id="WP_022790580.1">
    <property type="nucleotide sequence ID" value="NZ_UHFX01000003.1"/>
</dbReference>
<evidence type="ECO:0000313" key="15">
    <source>
        <dbReference type="Proteomes" id="UP000255523"/>
    </source>
</evidence>
<dbReference type="Gene3D" id="3.30.70.260">
    <property type="match status" value="1"/>
</dbReference>
<evidence type="ECO:0000256" key="10">
    <source>
        <dbReference type="ARBA" id="ARBA00048126"/>
    </source>
</evidence>
<evidence type="ECO:0000256" key="4">
    <source>
        <dbReference type="ARBA" id="ARBA00013001"/>
    </source>
</evidence>
<protein>
    <recommendedName>
        <fullName evidence="6">D-3-phosphoglycerate dehydrogenase</fullName>
        <ecNumber evidence="4">1.1.1.399</ecNumber>
        <ecNumber evidence="5">1.1.1.95</ecNumber>
    </recommendedName>
    <alternativeName>
        <fullName evidence="9">2-oxoglutarate reductase</fullName>
    </alternativeName>
</protein>
<dbReference type="GO" id="GO:0051287">
    <property type="term" value="F:NAD binding"/>
    <property type="evidence" value="ECO:0007669"/>
    <property type="project" value="InterPro"/>
</dbReference>
<gene>
    <name evidence="14" type="primary">serA_1</name>
    <name evidence="14" type="ORF">NCTC11087_01092</name>
</gene>
<dbReference type="EC" id="1.1.1.399" evidence="4"/>
<accession>A0A380LLI0</accession>
<evidence type="ECO:0000259" key="13">
    <source>
        <dbReference type="PROSITE" id="PS51671"/>
    </source>
</evidence>
<dbReference type="PANTHER" id="PTHR42938">
    <property type="entry name" value="FORMATE DEHYDROGENASE 1"/>
    <property type="match status" value="1"/>
</dbReference>
<dbReference type="AlphaFoldDB" id="A0A380LLI0"/>
<organism evidence="14 15">
    <name type="scientific">Faecalicoccus pleomorphus</name>
    <dbReference type="NCBI Taxonomy" id="1323"/>
    <lineage>
        <taxon>Bacteria</taxon>
        <taxon>Bacillati</taxon>
        <taxon>Bacillota</taxon>
        <taxon>Erysipelotrichia</taxon>
        <taxon>Erysipelotrichales</taxon>
        <taxon>Erysipelotrichaceae</taxon>
        <taxon>Faecalicoccus</taxon>
    </lineage>
</organism>
<evidence type="ECO:0000256" key="2">
    <source>
        <dbReference type="ARBA" id="ARBA00005216"/>
    </source>
</evidence>